<evidence type="ECO:0000313" key="1">
    <source>
        <dbReference type="EMBL" id="KAH8000697.1"/>
    </source>
</evidence>
<sequence length="101" mass="10977">MPFGHVGRNGMHLGSHTPPSSPRSPLPPLCRPFPRCCPQGPWGSQENWSAGEAGEVEDSRHCELLPGNGNKTEVLLVDNRIKQGVLNQPDLGGFQRVVMLV</sequence>
<evidence type="ECO:0000313" key="2">
    <source>
        <dbReference type="Proteomes" id="UP000827872"/>
    </source>
</evidence>
<proteinExistence type="predicted"/>
<organism evidence="1 2">
    <name type="scientific">Sphaerodactylus townsendi</name>
    <dbReference type="NCBI Taxonomy" id="933632"/>
    <lineage>
        <taxon>Eukaryota</taxon>
        <taxon>Metazoa</taxon>
        <taxon>Chordata</taxon>
        <taxon>Craniata</taxon>
        <taxon>Vertebrata</taxon>
        <taxon>Euteleostomi</taxon>
        <taxon>Lepidosauria</taxon>
        <taxon>Squamata</taxon>
        <taxon>Bifurcata</taxon>
        <taxon>Gekkota</taxon>
        <taxon>Sphaerodactylidae</taxon>
        <taxon>Sphaerodactylus</taxon>
    </lineage>
</organism>
<dbReference type="EMBL" id="CM037618">
    <property type="protein sequence ID" value="KAH8000697.1"/>
    <property type="molecule type" value="Genomic_DNA"/>
</dbReference>
<dbReference type="Proteomes" id="UP000827872">
    <property type="component" value="Linkage Group LG05"/>
</dbReference>
<reference evidence="1" key="1">
    <citation type="submission" date="2021-08" db="EMBL/GenBank/DDBJ databases">
        <title>The first chromosome-level gecko genome reveals the dynamic sex chromosomes of Neotropical dwarf geckos (Sphaerodactylidae: Sphaerodactylus).</title>
        <authorList>
            <person name="Pinto B.J."/>
            <person name="Keating S.E."/>
            <person name="Gamble T."/>
        </authorList>
    </citation>
    <scope>NUCLEOTIDE SEQUENCE</scope>
    <source>
        <strain evidence="1">TG3544</strain>
    </source>
</reference>
<name>A0ACB8F6G5_9SAUR</name>
<keyword evidence="2" id="KW-1185">Reference proteome</keyword>
<protein>
    <submittedName>
        <fullName evidence="1">Uncharacterized protein</fullName>
    </submittedName>
</protein>
<gene>
    <name evidence="1" type="ORF">K3G42_027719</name>
</gene>
<accession>A0ACB8F6G5</accession>
<comment type="caution">
    <text evidence="1">The sequence shown here is derived from an EMBL/GenBank/DDBJ whole genome shotgun (WGS) entry which is preliminary data.</text>
</comment>